<dbReference type="Gene3D" id="2.60.120.290">
    <property type="entry name" value="Spermadhesin, CUB domain"/>
    <property type="match status" value="1"/>
</dbReference>
<sequence length="70" mass="8007">LDYCCSCDYLNVYDGPSTSSRFMEQLCHSNTSHKEIQSSSNYMTVLFRSNNSEVGRGFRAYFSSLLDQNT</sequence>
<reference evidence="4" key="1">
    <citation type="submission" date="2020-07" db="EMBL/GenBank/DDBJ databases">
        <title>Clarias magur genome sequencing, assembly and annotation.</title>
        <authorList>
            <person name="Kushwaha B."/>
            <person name="Kumar R."/>
            <person name="Das P."/>
            <person name="Joshi C.G."/>
            <person name="Kumar D."/>
            <person name="Nagpure N.S."/>
            <person name="Pandey M."/>
            <person name="Agarwal S."/>
            <person name="Srivastava S."/>
            <person name="Singh M."/>
            <person name="Sahoo L."/>
            <person name="Jayasankar P."/>
            <person name="Meher P.K."/>
            <person name="Koringa P.G."/>
            <person name="Iquebal M.A."/>
            <person name="Das S.P."/>
            <person name="Bit A."/>
            <person name="Patnaik S."/>
            <person name="Patel N."/>
            <person name="Shah T.M."/>
            <person name="Hinsu A."/>
            <person name="Jena J.K."/>
        </authorList>
    </citation>
    <scope>NUCLEOTIDE SEQUENCE</scope>
    <source>
        <strain evidence="4">CIFAMagur01</strain>
        <tissue evidence="4">Testis</tissue>
    </source>
</reference>
<proteinExistence type="predicted"/>
<gene>
    <name evidence="4" type="ORF">DAT39_020890</name>
</gene>
<feature type="non-terminal residue" evidence="4">
    <location>
        <position position="70"/>
    </location>
</feature>
<dbReference type="EMBL" id="QNUK01000815">
    <property type="protein sequence ID" value="KAF5889406.1"/>
    <property type="molecule type" value="Genomic_DNA"/>
</dbReference>
<protein>
    <submittedName>
        <fullName evidence="4">Deleted in malignant brain tumors 1 protein-like</fullName>
    </submittedName>
</protein>
<evidence type="ECO:0000256" key="1">
    <source>
        <dbReference type="ARBA" id="ARBA00023157"/>
    </source>
</evidence>
<dbReference type="PANTHER" id="PTHR46908:SF4">
    <property type="entry name" value="TUMOR NECROSIS FACTOR-INDUCIBLE GENE 6 PROTEIN"/>
    <property type="match status" value="1"/>
</dbReference>
<dbReference type="InterPro" id="IPR000859">
    <property type="entry name" value="CUB_dom"/>
</dbReference>
<dbReference type="InterPro" id="IPR035914">
    <property type="entry name" value="Sperma_CUB_dom_sf"/>
</dbReference>
<dbReference type="SUPFAM" id="SSF49854">
    <property type="entry name" value="Spermadhesin, CUB domain"/>
    <property type="match status" value="1"/>
</dbReference>
<feature type="non-terminal residue" evidence="4">
    <location>
        <position position="1"/>
    </location>
</feature>
<comment type="caution">
    <text evidence="4">The sequence shown here is derived from an EMBL/GenBank/DDBJ whole genome shotgun (WGS) entry which is preliminary data.</text>
</comment>
<accession>A0A8J4T529</accession>
<organism evidence="4 5">
    <name type="scientific">Clarias magur</name>
    <name type="common">Asian catfish</name>
    <name type="synonym">Macropteronotus magur</name>
    <dbReference type="NCBI Taxonomy" id="1594786"/>
    <lineage>
        <taxon>Eukaryota</taxon>
        <taxon>Metazoa</taxon>
        <taxon>Chordata</taxon>
        <taxon>Craniata</taxon>
        <taxon>Vertebrata</taxon>
        <taxon>Euteleostomi</taxon>
        <taxon>Actinopterygii</taxon>
        <taxon>Neopterygii</taxon>
        <taxon>Teleostei</taxon>
        <taxon>Ostariophysi</taxon>
        <taxon>Siluriformes</taxon>
        <taxon>Clariidae</taxon>
        <taxon>Clarias</taxon>
    </lineage>
</organism>
<dbReference type="CDD" id="cd00041">
    <property type="entry name" value="CUB"/>
    <property type="match status" value="1"/>
</dbReference>
<feature type="domain" description="CUB" evidence="3">
    <location>
        <begin position="1"/>
        <end position="65"/>
    </location>
</feature>
<evidence type="ECO:0000313" key="4">
    <source>
        <dbReference type="EMBL" id="KAF5889406.1"/>
    </source>
</evidence>
<keyword evidence="1" id="KW-1015">Disulfide bond</keyword>
<dbReference type="Proteomes" id="UP000727407">
    <property type="component" value="Unassembled WGS sequence"/>
</dbReference>
<evidence type="ECO:0000313" key="5">
    <source>
        <dbReference type="Proteomes" id="UP000727407"/>
    </source>
</evidence>
<name>A0A8J4T529_CLAMG</name>
<keyword evidence="5" id="KW-1185">Reference proteome</keyword>
<evidence type="ECO:0000256" key="2">
    <source>
        <dbReference type="PROSITE-ProRule" id="PRU00059"/>
    </source>
</evidence>
<dbReference type="AlphaFoldDB" id="A0A8J4T529"/>
<dbReference type="OrthoDB" id="10063988at2759"/>
<evidence type="ECO:0000259" key="3">
    <source>
        <dbReference type="PROSITE" id="PS01180"/>
    </source>
</evidence>
<dbReference type="InterPro" id="IPR052129">
    <property type="entry name" value="Spermadhesin-Link_domain"/>
</dbReference>
<dbReference type="PANTHER" id="PTHR46908">
    <property type="entry name" value="CUBILIN-LIKE PROTEIN"/>
    <property type="match status" value="1"/>
</dbReference>
<dbReference type="Pfam" id="PF00431">
    <property type="entry name" value="CUB"/>
    <property type="match status" value="1"/>
</dbReference>
<dbReference type="PROSITE" id="PS01180">
    <property type="entry name" value="CUB"/>
    <property type="match status" value="1"/>
</dbReference>
<comment type="caution">
    <text evidence="2">Lacks conserved residue(s) required for the propagation of feature annotation.</text>
</comment>